<dbReference type="InterPro" id="IPR029787">
    <property type="entry name" value="Nucleotide_cyclase"/>
</dbReference>
<dbReference type="GO" id="GO:1902201">
    <property type="term" value="P:negative regulation of bacterial-type flagellum-dependent cell motility"/>
    <property type="evidence" value="ECO:0007669"/>
    <property type="project" value="TreeGrafter"/>
</dbReference>
<proteinExistence type="predicted"/>
<dbReference type="OrthoDB" id="9180959at2"/>
<dbReference type="CDD" id="cd01949">
    <property type="entry name" value="GGDEF"/>
    <property type="match status" value="1"/>
</dbReference>
<name>A0A4R6XGI9_9GAMM</name>
<dbReference type="InterPro" id="IPR000160">
    <property type="entry name" value="GGDEF_dom"/>
</dbReference>
<dbReference type="InterPro" id="IPR050469">
    <property type="entry name" value="Diguanylate_Cyclase"/>
</dbReference>
<dbReference type="NCBIfam" id="TIGR00254">
    <property type="entry name" value="GGDEF"/>
    <property type="match status" value="1"/>
</dbReference>
<sequence>MAQDPITIQADTPLKIRYCIDPDWHPYESLKQNIHTGISSDFIAMLTQRTGIETELIPTNSWLETIELLKSGQCDLTPILNKTTEREEFLYFSEVWYRAPNVLLSLKDEPFLQGLENIENRTVAMTEGYRITEYVLKHYPDINASLVANEVEGINAVINNEVDVFIGSMLSTNNYIQSNGYDEIKIAGWAGPEDLLRVGVTKQNQALIPIIDQFIAQISEAEQINMFRKWNNVSYIDNTNYKLTKNITLFFSVLLMTGFIYHQLVRKFNKQLIVQNKQLESLKTKLIKTNQELLFLTHHDLLTEIYNRHYFNQAISNEENDLSQNGPISVVFFDIDHFKSINDIHGHSVGDMALKKLATTIKGLLDERHTFVRWGGEEFIVLCRKTNKREANLLCQNLNNHIKNIVLEPDVKITCSYGIAEKLSKETIMQCIERADQAMYQAKTNGRDCIIVAT</sequence>
<dbReference type="Gene3D" id="3.40.190.10">
    <property type="entry name" value="Periplasmic binding protein-like II"/>
    <property type="match status" value="2"/>
</dbReference>
<dbReference type="AlphaFoldDB" id="A0A4R6XGI9"/>
<evidence type="ECO:0000313" key="6">
    <source>
        <dbReference type="Proteomes" id="UP000295724"/>
    </source>
</evidence>
<dbReference type="CDD" id="cd13708">
    <property type="entry name" value="PBP2_BvgS_like_1"/>
    <property type="match status" value="1"/>
</dbReference>
<protein>
    <recommendedName>
        <fullName evidence="2">diguanylate cyclase</fullName>
        <ecNumber evidence="2">2.7.7.65</ecNumber>
    </recommendedName>
</protein>
<dbReference type="Proteomes" id="UP000295724">
    <property type="component" value="Unassembled WGS sequence"/>
</dbReference>
<evidence type="ECO:0000256" key="3">
    <source>
        <dbReference type="ARBA" id="ARBA00034247"/>
    </source>
</evidence>
<dbReference type="PANTHER" id="PTHR45138">
    <property type="entry name" value="REGULATORY COMPONENTS OF SENSORY TRANSDUCTION SYSTEM"/>
    <property type="match status" value="1"/>
</dbReference>
<feature type="domain" description="GGDEF" evidence="4">
    <location>
        <begin position="326"/>
        <end position="454"/>
    </location>
</feature>
<dbReference type="PROSITE" id="PS50887">
    <property type="entry name" value="GGDEF"/>
    <property type="match status" value="1"/>
</dbReference>
<dbReference type="GO" id="GO:0052621">
    <property type="term" value="F:diguanylate cyclase activity"/>
    <property type="evidence" value="ECO:0007669"/>
    <property type="project" value="UniProtKB-EC"/>
</dbReference>
<comment type="catalytic activity">
    <reaction evidence="3">
        <text>2 GTP = 3',3'-c-di-GMP + 2 diphosphate</text>
        <dbReference type="Rhea" id="RHEA:24898"/>
        <dbReference type="ChEBI" id="CHEBI:33019"/>
        <dbReference type="ChEBI" id="CHEBI:37565"/>
        <dbReference type="ChEBI" id="CHEBI:58805"/>
        <dbReference type="EC" id="2.7.7.65"/>
    </reaction>
</comment>
<dbReference type="InterPro" id="IPR001638">
    <property type="entry name" value="Solute-binding_3/MltF_N"/>
</dbReference>
<reference evidence="5 6" key="1">
    <citation type="submission" date="2019-03" db="EMBL/GenBank/DDBJ databases">
        <title>Genomic Encyclopedia of Type Strains, Phase IV (KMG-IV): sequencing the most valuable type-strain genomes for metagenomic binning, comparative biology and taxonomic classification.</title>
        <authorList>
            <person name="Goeker M."/>
        </authorList>
    </citation>
    <scope>NUCLEOTIDE SEQUENCE [LARGE SCALE GENOMIC DNA]</scope>
    <source>
        <strain evidence="5 6">DSM 25488</strain>
    </source>
</reference>
<evidence type="ECO:0000256" key="1">
    <source>
        <dbReference type="ARBA" id="ARBA00001946"/>
    </source>
</evidence>
<dbReference type="SMART" id="SM00062">
    <property type="entry name" value="PBPb"/>
    <property type="match status" value="1"/>
</dbReference>
<dbReference type="Pfam" id="PF00497">
    <property type="entry name" value="SBP_bac_3"/>
    <property type="match status" value="1"/>
</dbReference>
<dbReference type="PANTHER" id="PTHR45138:SF9">
    <property type="entry name" value="DIGUANYLATE CYCLASE DGCM-RELATED"/>
    <property type="match status" value="1"/>
</dbReference>
<comment type="cofactor">
    <cofactor evidence="1">
        <name>Mg(2+)</name>
        <dbReference type="ChEBI" id="CHEBI:18420"/>
    </cofactor>
</comment>
<evidence type="ECO:0000259" key="4">
    <source>
        <dbReference type="PROSITE" id="PS50887"/>
    </source>
</evidence>
<dbReference type="RefSeq" id="WP_099019496.1">
    <property type="nucleotide sequence ID" value="NZ_NIHB01000003.1"/>
</dbReference>
<dbReference type="SUPFAM" id="SSF53850">
    <property type="entry name" value="Periplasmic binding protein-like II"/>
    <property type="match status" value="1"/>
</dbReference>
<dbReference type="FunFam" id="3.30.70.270:FF:000001">
    <property type="entry name" value="Diguanylate cyclase domain protein"/>
    <property type="match status" value="1"/>
</dbReference>
<dbReference type="InterPro" id="IPR043128">
    <property type="entry name" value="Rev_trsase/Diguanyl_cyclase"/>
</dbReference>
<dbReference type="SUPFAM" id="SSF55073">
    <property type="entry name" value="Nucleotide cyclase"/>
    <property type="match status" value="1"/>
</dbReference>
<gene>
    <name evidence="5" type="ORF">C8D91_2436</name>
</gene>
<keyword evidence="6" id="KW-1185">Reference proteome</keyword>
<dbReference type="EMBL" id="SNZB01000005">
    <property type="protein sequence ID" value="TDR18516.1"/>
    <property type="molecule type" value="Genomic_DNA"/>
</dbReference>
<dbReference type="Gene3D" id="3.30.70.270">
    <property type="match status" value="1"/>
</dbReference>
<dbReference type="SMART" id="SM00267">
    <property type="entry name" value="GGDEF"/>
    <property type="match status" value="1"/>
</dbReference>
<dbReference type="EC" id="2.7.7.65" evidence="2"/>
<evidence type="ECO:0000256" key="2">
    <source>
        <dbReference type="ARBA" id="ARBA00012528"/>
    </source>
</evidence>
<dbReference type="GO" id="GO:0043709">
    <property type="term" value="P:cell adhesion involved in single-species biofilm formation"/>
    <property type="evidence" value="ECO:0007669"/>
    <property type="project" value="TreeGrafter"/>
</dbReference>
<dbReference type="Pfam" id="PF00990">
    <property type="entry name" value="GGDEF"/>
    <property type="match status" value="1"/>
</dbReference>
<organism evidence="5 6">
    <name type="scientific">Marinicella litoralis</name>
    <dbReference type="NCBI Taxonomy" id="644220"/>
    <lineage>
        <taxon>Bacteria</taxon>
        <taxon>Pseudomonadati</taxon>
        <taxon>Pseudomonadota</taxon>
        <taxon>Gammaproteobacteria</taxon>
        <taxon>Lysobacterales</taxon>
        <taxon>Marinicellaceae</taxon>
        <taxon>Marinicella</taxon>
    </lineage>
</organism>
<accession>A0A4R6XGI9</accession>
<comment type="caution">
    <text evidence="5">The sequence shown here is derived from an EMBL/GenBank/DDBJ whole genome shotgun (WGS) entry which is preliminary data.</text>
</comment>
<dbReference type="GO" id="GO:0005886">
    <property type="term" value="C:plasma membrane"/>
    <property type="evidence" value="ECO:0007669"/>
    <property type="project" value="TreeGrafter"/>
</dbReference>
<evidence type="ECO:0000313" key="5">
    <source>
        <dbReference type="EMBL" id="TDR18516.1"/>
    </source>
</evidence>